<dbReference type="InterPro" id="IPR043129">
    <property type="entry name" value="ATPase_NBD"/>
</dbReference>
<comment type="similarity">
    <text evidence="1">Belongs to the ROK (NagC/XylR) family.</text>
</comment>
<dbReference type="Pfam" id="PF00480">
    <property type="entry name" value="ROK"/>
    <property type="match status" value="1"/>
</dbReference>
<dbReference type="Gene3D" id="1.10.10.10">
    <property type="entry name" value="Winged helix-like DNA-binding domain superfamily/Winged helix DNA-binding domain"/>
    <property type="match status" value="1"/>
</dbReference>
<keyword evidence="2" id="KW-0808">Transferase</keyword>
<dbReference type="PANTHER" id="PTHR18964:SF173">
    <property type="entry name" value="GLUCOKINASE"/>
    <property type="match status" value="1"/>
</dbReference>
<organism evidence="2 3">
    <name type="scientific">Actinomadura viridis</name>
    <dbReference type="NCBI Taxonomy" id="58110"/>
    <lineage>
        <taxon>Bacteria</taxon>
        <taxon>Bacillati</taxon>
        <taxon>Actinomycetota</taxon>
        <taxon>Actinomycetes</taxon>
        <taxon>Streptosporangiales</taxon>
        <taxon>Thermomonosporaceae</taxon>
        <taxon>Actinomadura</taxon>
    </lineage>
</organism>
<dbReference type="GO" id="GO:0016301">
    <property type="term" value="F:kinase activity"/>
    <property type="evidence" value="ECO:0007669"/>
    <property type="project" value="UniProtKB-KW"/>
</dbReference>
<accession>A0A931DTZ3</accession>
<dbReference type="PROSITE" id="PS01125">
    <property type="entry name" value="ROK"/>
    <property type="match status" value="1"/>
</dbReference>
<dbReference type="RefSeq" id="WP_197015829.1">
    <property type="nucleotide sequence ID" value="NZ_BAABES010000003.1"/>
</dbReference>
<dbReference type="EMBL" id="JADOUA010000001">
    <property type="protein sequence ID" value="MBG6093821.1"/>
    <property type="molecule type" value="Genomic_DNA"/>
</dbReference>
<dbReference type="SUPFAM" id="SSF46785">
    <property type="entry name" value="Winged helix' DNA-binding domain"/>
    <property type="match status" value="1"/>
</dbReference>
<dbReference type="InterPro" id="IPR049874">
    <property type="entry name" value="ROK_cs"/>
</dbReference>
<comment type="caution">
    <text evidence="2">The sequence shown here is derived from an EMBL/GenBank/DDBJ whole genome shotgun (WGS) entry which is preliminary data.</text>
</comment>
<keyword evidence="2" id="KW-0418">Kinase</keyword>
<keyword evidence="3" id="KW-1185">Reference proteome</keyword>
<dbReference type="Gene3D" id="3.30.420.40">
    <property type="match status" value="2"/>
</dbReference>
<dbReference type="Pfam" id="PF13412">
    <property type="entry name" value="HTH_24"/>
    <property type="match status" value="1"/>
</dbReference>
<proteinExistence type="inferred from homology"/>
<evidence type="ECO:0000313" key="2">
    <source>
        <dbReference type="EMBL" id="MBG6093821.1"/>
    </source>
</evidence>
<dbReference type="Proteomes" id="UP000614047">
    <property type="component" value="Unassembled WGS sequence"/>
</dbReference>
<dbReference type="InterPro" id="IPR000600">
    <property type="entry name" value="ROK"/>
</dbReference>
<gene>
    <name evidence="2" type="ORF">IW256_007934</name>
</gene>
<dbReference type="PANTHER" id="PTHR18964">
    <property type="entry name" value="ROK (REPRESSOR, ORF, KINASE) FAMILY"/>
    <property type="match status" value="1"/>
</dbReference>
<evidence type="ECO:0000313" key="3">
    <source>
        <dbReference type="Proteomes" id="UP000614047"/>
    </source>
</evidence>
<sequence>MTGTVRRVEGGDMPQVSAPSAGQLLQFVRQGRARTRRDLMELTGLSRSTVAQRVEQLVSAGYLREGGVDVSTGGRRPSLLRIDEGSAVVLAAHLGATHGRAAVVDLSGRTLAESAGRLSVADGVEPTLAWAASRFHGLLAEAGRSMAEVCGVGLGLPCPVDRRTGRVIPTPMLSAWGDHDIVAALSAQFPGPILADNDANMMALGEFTAIEAGCPTLVLVKVGTGIGAGIVEEGRVLHGAGGAAGEIGHIRLRGHDDVLCGCGAHGCLAAVASGAALARDLGRSDPSVRETADVVRLVQAGDAAAVRRTREAGRVLGEVLATLVSVTNPGVLVVSGALARTGEHLLSGIREVVHQVARDRSTRGLRIVEGRLGERAGVIGAASMVVDRVLAAEAVDARIAGPRLPVG</sequence>
<dbReference type="SUPFAM" id="SSF53067">
    <property type="entry name" value="Actin-like ATPase domain"/>
    <property type="match status" value="1"/>
</dbReference>
<protein>
    <submittedName>
        <fullName evidence="2">NBD/HSP70 family sugar kinase</fullName>
    </submittedName>
</protein>
<dbReference type="AlphaFoldDB" id="A0A931DTZ3"/>
<evidence type="ECO:0000256" key="1">
    <source>
        <dbReference type="ARBA" id="ARBA00006479"/>
    </source>
</evidence>
<dbReference type="InterPro" id="IPR036390">
    <property type="entry name" value="WH_DNA-bd_sf"/>
</dbReference>
<dbReference type="InterPro" id="IPR036388">
    <property type="entry name" value="WH-like_DNA-bd_sf"/>
</dbReference>
<name>A0A931DTZ3_9ACTN</name>
<reference evidence="2" key="1">
    <citation type="submission" date="2020-11" db="EMBL/GenBank/DDBJ databases">
        <title>Sequencing the genomes of 1000 actinobacteria strains.</title>
        <authorList>
            <person name="Klenk H.-P."/>
        </authorList>
    </citation>
    <scope>NUCLEOTIDE SEQUENCE</scope>
    <source>
        <strain evidence="2">DSM 43175</strain>
    </source>
</reference>